<dbReference type="GO" id="GO:0006950">
    <property type="term" value="P:response to stress"/>
    <property type="evidence" value="ECO:0007669"/>
    <property type="project" value="TreeGrafter"/>
</dbReference>
<dbReference type="GO" id="GO:0005634">
    <property type="term" value="C:nucleus"/>
    <property type="evidence" value="ECO:0007669"/>
    <property type="project" value="UniProtKB-SubCell"/>
</dbReference>
<keyword evidence="7" id="KW-0539">Nucleus</keyword>
<dbReference type="AlphaFoldDB" id="A0A2I0A4X3"/>
<organism evidence="11 12">
    <name type="scientific">Apostasia shenzhenica</name>
    <dbReference type="NCBI Taxonomy" id="1088818"/>
    <lineage>
        <taxon>Eukaryota</taxon>
        <taxon>Viridiplantae</taxon>
        <taxon>Streptophyta</taxon>
        <taxon>Embryophyta</taxon>
        <taxon>Tracheophyta</taxon>
        <taxon>Spermatophyta</taxon>
        <taxon>Magnoliopsida</taxon>
        <taxon>Liliopsida</taxon>
        <taxon>Asparagales</taxon>
        <taxon>Orchidaceae</taxon>
        <taxon>Apostasioideae</taxon>
        <taxon>Apostasia</taxon>
    </lineage>
</organism>
<dbReference type="Pfam" id="PF00847">
    <property type="entry name" value="AP2"/>
    <property type="match status" value="1"/>
</dbReference>
<dbReference type="GO" id="GO:0045893">
    <property type="term" value="P:positive regulation of DNA-templated transcription"/>
    <property type="evidence" value="ECO:0007669"/>
    <property type="project" value="TreeGrafter"/>
</dbReference>
<dbReference type="Gene3D" id="3.30.730.10">
    <property type="entry name" value="AP2/ERF domain"/>
    <property type="match status" value="1"/>
</dbReference>
<keyword evidence="5" id="KW-0010">Activator</keyword>
<sequence length="227" mass="25794">MEPELEGRRRRIYYTVQATEDDERKRRTSTRRRGISVAEIIAKWKDHNEKLQSNDSQITPKFPGKGSRKGCMRGKGGPENSYCHYRGVRQRTWGKWVAEIREPNRSRLWLGTYDTAVEAAAAYDEAAAAMYGACARLNFPESELRKPSAGEKMNVKSDELKEEPLDLEEREPDQLDVGEITGDADLHDPNGGRIAWSLEQMDQIGYFSDLDYGLLDLGSPDGSLFFL</sequence>
<feature type="region of interest" description="Disordered" evidence="9">
    <location>
        <begin position="145"/>
        <end position="171"/>
    </location>
</feature>
<dbReference type="STRING" id="1088818.A0A2I0A4X3"/>
<dbReference type="PANTHER" id="PTHR31241:SF62">
    <property type="entry name" value="DEHYDRATION-RESPONSIVE ELEMENT-BINDING PROTEIN 2D"/>
    <property type="match status" value="1"/>
</dbReference>
<name>A0A2I0A4X3_9ASPA</name>
<evidence type="ECO:0000256" key="4">
    <source>
        <dbReference type="ARBA" id="ARBA00023125"/>
    </source>
</evidence>
<evidence type="ECO:0000256" key="9">
    <source>
        <dbReference type="SAM" id="MobiDB-lite"/>
    </source>
</evidence>
<dbReference type="Proteomes" id="UP000236161">
    <property type="component" value="Unassembled WGS sequence"/>
</dbReference>
<protein>
    <submittedName>
        <fullName evidence="11">Dehydration-responsive element-binding protein 2A</fullName>
    </submittedName>
</protein>
<evidence type="ECO:0000313" key="12">
    <source>
        <dbReference type="Proteomes" id="UP000236161"/>
    </source>
</evidence>
<dbReference type="PROSITE" id="PS51032">
    <property type="entry name" value="AP2_ERF"/>
    <property type="match status" value="1"/>
</dbReference>
<evidence type="ECO:0000256" key="1">
    <source>
        <dbReference type="ARBA" id="ARBA00004123"/>
    </source>
</evidence>
<comment type="similarity">
    <text evidence="8">Belongs to the AP2/ERF transcription factor family. ERF subfamily.</text>
</comment>
<dbReference type="InterPro" id="IPR036955">
    <property type="entry name" value="AP2/ERF_dom_sf"/>
</dbReference>
<dbReference type="PRINTS" id="PR00367">
    <property type="entry name" value="ETHRSPELEMNT"/>
</dbReference>
<evidence type="ECO:0000256" key="5">
    <source>
        <dbReference type="ARBA" id="ARBA00023159"/>
    </source>
</evidence>
<dbReference type="EMBL" id="KZ452023">
    <property type="protein sequence ID" value="PKA50583.1"/>
    <property type="molecule type" value="Genomic_DNA"/>
</dbReference>
<feature type="region of interest" description="Disordered" evidence="9">
    <location>
        <begin position="51"/>
        <end position="74"/>
    </location>
</feature>
<evidence type="ECO:0000256" key="2">
    <source>
        <dbReference type="ARBA" id="ARBA00023015"/>
    </source>
</evidence>
<evidence type="ECO:0000256" key="7">
    <source>
        <dbReference type="ARBA" id="ARBA00023242"/>
    </source>
</evidence>
<evidence type="ECO:0000256" key="6">
    <source>
        <dbReference type="ARBA" id="ARBA00023163"/>
    </source>
</evidence>
<keyword evidence="2" id="KW-0805">Transcription regulation</keyword>
<keyword evidence="6" id="KW-0804">Transcription</keyword>
<evidence type="ECO:0000313" key="11">
    <source>
        <dbReference type="EMBL" id="PKA50583.1"/>
    </source>
</evidence>
<accession>A0A2I0A4X3</accession>
<feature type="compositionally biased region" description="Basic and acidic residues" evidence="9">
    <location>
        <begin position="145"/>
        <end position="164"/>
    </location>
</feature>
<comment type="subcellular location">
    <subcellularLocation>
        <location evidence="1">Nucleus</location>
    </subcellularLocation>
</comment>
<dbReference type="SUPFAM" id="SSF54171">
    <property type="entry name" value="DNA-binding domain"/>
    <property type="match status" value="1"/>
</dbReference>
<dbReference type="SMART" id="SM00380">
    <property type="entry name" value="AP2"/>
    <property type="match status" value="1"/>
</dbReference>
<dbReference type="InterPro" id="IPR001471">
    <property type="entry name" value="AP2/ERF_dom"/>
</dbReference>
<feature type="domain" description="AP2/ERF" evidence="10">
    <location>
        <begin position="84"/>
        <end position="140"/>
    </location>
</feature>
<dbReference type="CDD" id="cd00018">
    <property type="entry name" value="AP2"/>
    <property type="match status" value="1"/>
</dbReference>
<keyword evidence="3" id="KW-0346">Stress response</keyword>
<proteinExistence type="inferred from homology"/>
<evidence type="ECO:0000256" key="8">
    <source>
        <dbReference type="ARBA" id="ARBA00024343"/>
    </source>
</evidence>
<dbReference type="GO" id="GO:0000976">
    <property type="term" value="F:transcription cis-regulatory region binding"/>
    <property type="evidence" value="ECO:0007669"/>
    <property type="project" value="TreeGrafter"/>
</dbReference>
<dbReference type="OrthoDB" id="550883at2759"/>
<dbReference type="FunFam" id="3.30.730.10:FF:000001">
    <property type="entry name" value="Ethylene-responsive transcription factor 2"/>
    <property type="match status" value="1"/>
</dbReference>
<dbReference type="PANTHER" id="PTHR31241">
    <property type="entry name" value="DEHYDRATION-RESPONSIVE ELEMENT-BINDING PROTEIN 2C"/>
    <property type="match status" value="1"/>
</dbReference>
<evidence type="ECO:0000256" key="3">
    <source>
        <dbReference type="ARBA" id="ARBA00023016"/>
    </source>
</evidence>
<reference evidence="11 12" key="1">
    <citation type="journal article" date="2017" name="Nature">
        <title>The Apostasia genome and the evolution of orchids.</title>
        <authorList>
            <person name="Zhang G.Q."/>
            <person name="Liu K.W."/>
            <person name="Li Z."/>
            <person name="Lohaus R."/>
            <person name="Hsiao Y.Y."/>
            <person name="Niu S.C."/>
            <person name="Wang J.Y."/>
            <person name="Lin Y.C."/>
            <person name="Xu Q."/>
            <person name="Chen L.J."/>
            <person name="Yoshida K."/>
            <person name="Fujiwara S."/>
            <person name="Wang Z.W."/>
            <person name="Zhang Y.Q."/>
            <person name="Mitsuda N."/>
            <person name="Wang M."/>
            <person name="Liu G.H."/>
            <person name="Pecoraro L."/>
            <person name="Huang H.X."/>
            <person name="Xiao X.J."/>
            <person name="Lin M."/>
            <person name="Wu X.Y."/>
            <person name="Wu W.L."/>
            <person name="Chen Y.Y."/>
            <person name="Chang S.B."/>
            <person name="Sakamoto S."/>
            <person name="Ohme-Takagi M."/>
            <person name="Yagi M."/>
            <person name="Zeng S.J."/>
            <person name="Shen C.Y."/>
            <person name="Yeh C.M."/>
            <person name="Luo Y.B."/>
            <person name="Tsai W.C."/>
            <person name="Van de Peer Y."/>
            <person name="Liu Z.J."/>
        </authorList>
    </citation>
    <scope>NUCLEOTIDE SEQUENCE [LARGE SCALE GENOMIC DNA]</scope>
    <source>
        <strain evidence="12">cv. Shenzhen</strain>
        <tissue evidence="11">Stem</tissue>
    </source>
</reference>
<gene>
    <name evidence="11" type="primary">DREB2A</name>
    <name evidence="11" type="ORF">AXF42_Ash013798</name>
</gene>
<dbReference type="InterPro" id="IPR016177">
    <property type="entry name" value="DNA-bd_dom_sf"/>
</dbReference>
<keyword evidence="12" id="KW-1185">Reference proteome</keyword>
<evidence type="ECO:0000259" key="10">
    <source>
        <dbReference type="PROSITE" id="PS51032"/>
    </source>
</evidence>
<dbReference type="GO" id="GO:0003700">
    <property type="term" value="F:DNA-binding transcription factor activity"/>
    <property type="evidence" value="ECO:0007669"/>
    <property type="project" value="InterPro"/>
</dbReference>
<keyword evidence="4" id="KW-0238">DNA-binding</keyword>